<evidence type="ECO:0000313" key="3">
    <source>
        <dbReference type="Proteomes" id="UP000321201"/>
    </source>
</evidence>
<comment type="caution">
    <text evidence="2">The sequence shown here is derived from an EMBL/GenBank/DDBJ whole genome shotgun (WGS) entry which is preliminary data.</text>
</comment>
<dbReference type="AlphaFoldDB" id="A0A5C7EHT8"/>
<keyword evidence="3" id="KW-1185">Reference proteome</keyword>
<evidence type="ECO:0000256" key="1">
    <source>
        <dbReference type="SAM" id="MobiDB-lite"/>
    </source>
</evidence>
<dbReference type="Proteomes" id="UP000321201">
    <property type="component" value="Unassembled WGS sequence"/>
</dbReference>
<sequence length="168" mass="19088">MTRLLQRAKNEGTFPRHRPDPLKDSFVDFDGALVGAFTRRPTHVAVYFPRVVLHMRGSWGAQVRPVVEAEIRLWDATVEQAPRRLPRRLSNWEIRYRGGRRSGTLPLGFAASGSVRLTVEFARDDPLTVTGSRVTLRILKRVSQLASPSSKKPKPDRRRPRSASARRP</sequence>
<protein>
    <submittedName>
        <fullName evidence="2">Uncharacterized protein</fullName>
    </submittedName>
</protein>
<accession>A0A5C7EHT8</accession>
<organism evidence="2 3">
    <name type="scientific">Pelomicrobium methylotrophicum</name>
    <dbReference type="NCBI Taxonomy" id="2602750"/>
    <lineage>
        <taxon>Bacteria</taxon>
        <taxon>Pseudomonadati</taxon>
        <taxon>Pseudomonadota</taxon>
        <taxon>Hydrogenophilia</taxon>
        <taxon>Hydrogenophilia incertae sedis</taxon>
        <taxon>Pelomicrobium</taxon>
    </lineage>
</organism>
<reference evidence="2 3" key="1">
    <citation type="submission" date="2019-08" db="EMBL/GenBank/DDBJ databases">
        <title>Pelomicrobium methylotrophicum gen. nov., sp. nov. a moderately thermophilic, facultatively anaerobic, lithoautotrophic and methylotrophic bacterium isolated from a terrestrial mud volcano.</title>
        <authorList>
            <person name="Slobodkina G.B."/>
            <person name="Merkel A.Y."/>
            <person name="Slobodkin A.I."/>
        </authorList>
    </citation>
    <scope>NUCLEOTIDE SEQUENCE [LARGE SCALE GENOMIC DNA]</scope>
    <source>
        <strain evidence="2 3">SM250</strain>
    </source>
</reference>
<dbReference type="RefSeq" id="WP_147800675.1">
    <property type="nucleotide sequence ID" value="NZ_VPFL01000020.1"/>
</dbReference>
<evidence type="ECO:0000313" key="2">
    <source>
        <dbReference type="EMBL" id="TXF10908.1"/>
    </source>
</evidence>
<dbReference type="EMBL" id="VPFL01000020">
    <property type="protein sequence ID" value="TXF10908.1"/>
    <property type="molecule type" value="Genomic_DNA"/>
</dbReference>
<feature type="compositionally biased region" description="Basic residues" evidence="1">
    <location>
        <begin position="151"/>
        <end position="168"/>
    </location>
</feature>
<feature type="region of interest" description="Disordered" evidence="1">
    <location>
        <begin position="143"/>
        <end position="168"/>
    </location>
</feature>
<gene>
    <name evidence="2" type="ORF">FR698_13260</name>
</gene>
<dbReference type="InParanoid" id="A0A5C7EHT8"/>
<name>A0A5C7EHT8_9PROT</name>
<proteinExistence type="predicted"/>